<dbReference type="Proteomes" id="UP000175691">
    <property type="component" value="Unassembled WGS sequence"/>
</dbReference>
<evidence type="ECO:0008006" key="3">
    <source>
        <dbReference type="Google" id="ProtNLM"/>
    </source>
</evidence>
<name>A0A1E7Z5U1_9ALTE</name>
<dbReference type="STRING" id="1656094.BFC18_19350"/>
<evidence type="ECO:0000313" key="2">
    <source>
        <dbReference type="Proteomes" id="UP000175691"/>
    </source>
</evidence>
<evidence type="ECO:0000313" key="1">
    <source>
        <dbReference type="EMBL" id="OFC68905.1"/>
    </source>
</evidence>
<gene>
    <name evidence="1" type="ORF">BFC18_19350</name>
</gene>
<reference evidence="1 2" key="1">
    <citation type="submission" date="2016-08" db="EMBL/GenBank/DDBJ databases">
        <authorList>
            <person name="Seilhamer J.J."/>
        </authorList>
    </citation>
    <scope>NUCLEOTIDE SEQUENCE [LARGE SCALE GENOMIC DNA]</scope>
    <source>
        <strain evidence="1 2">KCTC 42603</strain>
    </source>
</reference>
<dbReference type="AlphaFoldDB" id="A0A1E7Z5U1"/>
<comment type="caution">
    <text evidence="1">The sequence shown here is derived from an EMBL/GenBank/DDBJ whole genome shotgun (WGS) entry which is preliminary data.</text>
</comment>
<protein>
    <recommendedName>
        <fullName evidence="3">NYN domain-containing protein</fullName>
    </recommendedName>
</protein>
<proteinExistence type="predicted"/>
<organism evidence="1 2">
    <name type="scientific">Alteromonas confluentis</name>
    <dbReference type="NCBI Taxonomy" id="1656094"/>
    <lineage>
        <taxon>Bacteria</taxon>
        <taxon>Pseudomonadati</taxon>
        <taxon>Pseudomonadota</taxon>
        <taxon>Gammaproteobacteria</taxon>
        <taxon>Alteromonadales</taxon>
        <taxon>Alteromonadaceae</taxon>
        <taxon>Alteromonas/Salinimonas group</taxon>
        <taxon>Alteromonas</taxon>
    </lineage>
</organism>
<accession>A0A1E7Z5U1</accession>
<sequence length="120" mass="13934">MVSRLIKRFFQKFRPASANVIVVGTDYPSYQLGSRIQAESSLHLSFFMNEEPWHHRTFILETELRYSSELLSLVEKHQVKAVICASGADFDIYQQRFAESLTQRHCQLILCENNRLPALS</sequence>
<dbReference type="EMBL" id="MDHN01000041">
    <property type="protein sequence ID" value="OFC68905.1"/>
    <property type="molecule type" value="Genomic_DNA"/>
</dbReference>
<keyword evidence="2" id="KW-1185">Reference proteome</keyword>